<feature type="compositionally biased region" description="Low complexity" evidence="4">
    <location>
        <begin position="1"/>
        <end position="12"/>
    </location>
</feature>
<dbReference type="InterPro" id="IPR050093">
    <property type="entry name" value="ABC_SmlMolc_Importer"/>
</dbReference>
<dbReference type="InterPro" id="IPR003593">
    <property type="entry name" value="AAA+_ATPase"/>
</dbReference>
<dbReference type="InterPro" id="IPR017871">
    <property type="entry name" value="ABC_transporter-like_CS"/>
</dbReference>
<dbReference type="SUPFAM" id="SSF52540">
    <property type="entry name" value="P-loop containing nucleoside triphosphate hydrolases"/>
    <property type="match status" value="1"/>
</dbReference>
<evidence type="ECO:0000313" key="7">
    <source>
        <dbReference type="Proteomes" id="UP001484097"/>
    </source>
</evidence>
<dbReference type="GO" id="GO:0005524">
    <property type="term" value="F:ATP binding"/>
    <property type="evidence" value="ECO:0007669"/>
    <property type="project" value="UniProtKB-KW"/>
</dbReference>
<feature type="region of interest" description="Disordered" evidence="4">
    <location>
        <begin position="1"/>
        <end position="29"/>
    </location>
</feature>
<dbReference type="Gene3D" id="3.40.50.300">
    <property type="entry name" value="P-loop containing nucleotide triphosphate hydrolases"/>
    <property type="match status" value="1"/>
</dbReference>
<dbReference type="RefSeq" id="WP_347920713.1">
    <property type="nucleotide sequence ID" value="NZ_JBDXMX010000004.1"/>
</dbReference>
<dbReference type="PROSITE" id="PS00211">
    <property type="entry name" value="ABC_TRANSPORTER_1"/>
    <property type="match status" value="1"/>
</dbReference>
<protein>
    <submittedName>
        <fullName evidence="6">ABC transporter ATP-binding protein</fullName>
    </submittedName>
</protein>
<organism evidence="6 7">
    <name type="scientific">Citricoccus nitrophenolicus</name>
    <dbReference type="NCBI Taxonomy" id="863575"/>
    <lineage>
        <taxon>Bacteria</taxon>
        <taxon>Bacillati</taxon>
        <taxon>Actinomycetota</taxon>
        <taxon>Actinomycetes</taxon>
        <taxon>Micrococcales</taxon>
        <taxon>Micrococcaceae</taxon>
        <taxon>Citricoccus</taxon>
    </lineage>
</organism>
<dbReference type="PROSITE" id="PS50893">
    <property type="entry name" value="ABC_TRANSPORTER_2"/>
    <property type="match status" value="1"/>
</dbReference>
<comment type="caution">
    <text evidence="6">The sequence shown here is derived from an EMBL/GenBank/DDBJ whole genome shotgun (WGS) entry which is preliminary data.</text>
</comment>
<dbReference type="Proteomes" id="UP001484097">
    <property type="component" value="Unassembled WGS sequence"/>
</dbReference>
<keyword evidence="2" id="KW-0547">Nucleotide-binding</keyword>
<name>A0ABV0IKD3_9MICC</name>
<dbReference type="CDD" id="cd03293">
    <property type="entry name" value="ABC_NrtD_SsuB_transporters"/>
    <property type="match status" value="1"/>
</dbReference>
<keyword evidence="1" id="KW-0813">Transport</keyword>
<dbReference type="Pfam" id="PF00005">
    <property type="entry name" value="ABC_tran"/>
    <property type="match status" value="1"/>
</dbReference>
<gene>
    <name evidence="6" type="ORF">ABDK96_10400</name>
</gene>
<evidence type="ECO:0000256" key="2">
    <source>
        <dbReference type="ARBA" id="ARBA00022741"/>
    </source>
</evidence>
<dbReference type="InterPro" id="IPR027417">
    <property type="entry name" value="P-loop_NTPase"/>
</dbReference>
<keyword evidence="7" id="KW-1185">Reference proteome</keyword>
<dbReference type="SMART" id="SM00382">
    <property type="entry name" value="AAA"/>
    <property type="match status" value="1"/>
</dbReference>
<evidence type="ECO:0000313" key="6">
    <source>
        <dbReference type="EMBL" id="MEO9248094.1"/>
    </source>
</evidence>
<dbReference type="PANTHER" id="PTHR42781:SF8">
    <property type="entry name" value="BICARBONATE TRANSPORT ATP-BINDING PROTEIN CMPC"/>
    <property type="match status" value="1"/>
</dbReference>
<evidence type="ECO:0000256" key="1">
    <source>
        <dbReference type="ARBA" id="ARBA00022448"/>
    </source>
</evidence>
<dbReference type="InterPro" id="IPR003439">
    <property type="entry name" value="ABC_transporter-like_ATP-bd"/>
</dbReference>
<feature type="domain" description="ABC transporter" evidence="5">
    <location>
        <begin position="32"/>
        <end position="260"/>
    </location>
</feature>
<reference evidence="6 7" key="1">
    <citation type="submission" date="2024-05" db="EMBL/GenBank/DDBJ databases">
        <authorList>
            <person name="Yi C."/>
        </authorList>
    </citation>
    <scope>NUCLEOTIDE SEQUENCE [LARGE SCALE GENOMIC DNA]</scope>
    <source>
        <strain evidence="6 7">XS13</strain>
    </source>
</reference>
<evidence type="ECO:0000259" key="5">
    <source>
        <dbReference type="PROSITE" id="PS50893"/>
    </source>
</evidence>
<proteinExistence type="predicted"/>
<dbReference type="PANTHER" id="PTHR42781">
    <property type="entry name" value="SPERMIDINE/PUTRESCINE IMPORT ATP-BINDING PROTEIN POTA"/>
    <property type="match status" value="1"/>
</dbReference>
<dbReference type="EMBL" id="JBDXMX010000004">
    <property type="protein sequence ID" value="MEO9248094.1"/>
    <property type="molecule type" value="Genomic_DNA"/>
</dbReference>
<sequence>MTTTLTVPTTTTGADPSATGSAADRPAGSGTIEIRGLGKSYDGERYAMRGVDLTVEPGELIAIVGASGCGKSTVLRMVAGFEDITEGSIHVDSVSVTAPSPEHAVVFQDYGLFPWLSVAENVAYGLKQRRLPRAEIRRRTAEYLDLVGLGRMAASYPHQLSGGMQQRVAIARVLANRPRVLLMDEPFGALDALTREQLQGELIQIRQRVGTTILFVTHSIQEAVFLADRVVVMAGGLSHGGSGHIEDIVRVPFGQERDVTGAEFNQLEREISSLVHGKAAA</sequence>
<accession>A0ABV0IKD3</accession>
<evidence type="ECO:0000256" key="3">
    <source>
        <dbReference type="ARBA" id="ARBA00022840"/>
    </source>
</evidence>
<evidence type="ECO:0000256" key="4">
    <source>
        <dbReference type="SAM" id="MobiDB-lite"/>
    </source>
</evidence>
<keyword evidence="3 6" id="KW-0067">ATP-binding</keyword>